<dbReference type="InterPro" id="IPR006091">
    <property type="entry name" value="Acyl-CoA_Oxase/DH_mid-dom"/>
</dbReference>
<gene>
    <name evidence="9" type="ORF">IQ35_00584</name>
</gene>
<dbReference type="Pfam" id="PF02770">
    <property type="entry name" value="Acyl-CoA_dh_M"/>
    <property type="match status" value="1"/>
</dbReference>
<dbReference type="Gene3D" id="1.10.540.10">
    <property type="entry name" value="Acyl-CoA dehydrogenase/oxidase, N-terminal domain"/>
    <property type="match status" value="1"/>
</dbReference>
<evidence type="ECO:0000256" key="5">
    <source>
        <dbReference type="RuleBase" id="RU362125"/>
    </source>
</evidence>
<evidence type="ECO:0000259" key="7">
    <source>
        <dbReference type="Pfam" id="PF02770"/>
    </source>
</evidence>
<dbReference type="GO" id="GO:0005886">
    <property type="term" value="C:plasma membrane"/>
    <property type="evidence" value="ECO:0007669"/>
    <property type="project" value="TreeGrafter"/>
</dbReference>
<comment type="caution">
    <text evidence="9">The sequence shown here is derived from an EMBL/GenBank/DDBJ whole genome shotgun (WGS) entry which is preliminary data.</text>
</comment>
<dbReference type="GO" id="GO:0003995">
    <property type="term" value="F:acyl-CoA dehydrogenase activity"/>
    <property type="evidence" value="ECO:0007669"/>
    <property type="project" value="TreeGrafter"/>
</dbReference>
<dbReference type="Gene3D" id="1.20.140.10">
    <property type="entry name" value="Butyryl-CoA Dehydrogenase, subunit A, domain 3"/>
    <property type="match status" value="1"/>
</dbReference>
<protein>
    <submittedName>
        <fullName evidence="9">Alkylation response protein AidB-like acyl-CoA dehydrogenase</fullName>
    </submittedName>
</protein>
<evidence type="ECO:0000259" key="8">
    <source>
        <dbReference type="Pfam" id="PF02771"/>
    </source>
</evidence>
<dbReference type="SUPFAM" id="SSF47203">
    <property type="entry name" value="Acyl-CoA dehydrogenase C-terminal domain-like"/>
    <property type="match status" value="1"/>
</dbReference>
<dbReference type="EMBL" id="VLKK01000002">
    <property type="protein sequence ID" value="TWH96653.1"/>
    <property type="molecule type" value="Genomic_DNA"/>
</dbReference>
<keyword evidence="10" id="KW-1185">Reference proteome</keyword>
<dbReference type="InterPro" id="IPR037069">
    <property type="entry name" value="AcylCoA_DH/ox_N_sf"/>
</dbReference>
<evidence type="ECO:0000256" key="1">
    <source>
        <dbReference type="ARBA" id="ARBA00001974"/>
    </source>
</evidence>
<proteinExistence type="inferred from homology"/>
<evidence type="ECO:0000259" key="6">
    <source>
        <dbReference type="Pfam" id="PF00441"/>
    </source>
</evidence>
<evidence type="ECO:0000256" key="4">
    <source>
        <dbReference type="ARBA" id="ARBA00022827"/>
    </source>
</evidence>
<keyword evidence="3 5" id="KW-0285">Flavoprotein</keyword>
<dbReference type="InterPro" id="IPR009075">
    <property type="entry name" value="AcylCo_DH/oxidase_C"/>
</dbReference>
<sequence>MGISAEEFAMIQDSVDRLLDDIAPVGEVERWDREDSLPRALVERMAGVGLCGIAIPAEFGGLGLGDRETLAVIRRIARRSTALASLYIASVSYAGANILHLGSAAQKAALLPLVAEGKLLFALGLSEPNVGADLASVETRAELDGEEIVINGAKRWCTGADYSDYIYALVRSGGVENRRRNLSFVLVPTDSPGISMTKVETMGMRGPSTNDVRFDDVRVPRDNVMGGFAMWNRAWEQLAGPTLEIEKLQPVAMAIGIGEAAVEEAWAYSQERVQFGTRICGHQSVRHMLAEVQTGLQACKLMLDHSLDLIDRGEASSVQTSMTKLFVADGVVEIVLKCQRILGAYGYAQGFAMERLVRDALVLPIFGGSSAIQKGNIANLLKLPKG</sequence>
<dbReference type="PANTHER" id="PTHR43884">
    <property type="entry name" value="ACYL-COA DEHYDROGENASE"/>
    <property type="match status" value="1"/>
</dbReference>
<reference evidence="9 10" key="1">
    <citation type="journal article" date="2015" name="Stand. Genomic Sci.">
        <title>Genomic Encyclopedia of Bacterial and Archaeal Type Strains, Phase III: the genomes of soil and plant-associated and newly described type strains.</title>
        <authorList>
            <person name="Whitman W.B."/>
            <person name="Woyke T."/>
            <person name="Klenk H.P."/>
            <person name="Zhou Y."/>
            <person name="Lilburn T.G."/>
            <person name="Beck B.J."/>
            <person name="De Vos P."/>
            <person name="Vandamme P."/>
            <person name="Eisen J.A."/>
            <person name="Garrity G."/>
            <person name="Hugenholtz P."/>
            <person name="Kyrpides N.C."/>
        </authorList>
    </citation>
    <scope>NUCLEOTIDE SEQUENCE [LARGE SCALE GENOMIC DNA]</scope>
    <source>
        <strain evidence="9 10">CGMCC 1.7748</strain>
    </source>
</reference>
<evidence type="ECO:0000313" key="9">
    <source>
        <dbReference type="EMBL" id="TWH96653.1"/>
    </source>
</evidence>
<comment type="similarity">
    <text evidence="2 5">Belongs to the acyl-CoA dehydrogenase family.</text>
</comment>
<dbReference type="Gene3D" id="2.40.110.10">
    <property type="entry name" value="Butyryl-CoA Dehydrogenase, subunit A, domain 2"/>
    <property type="match status" value="1"/>
</dbReference>
<dbReference type="Pfam" id="PF02771">
    <property type="entry name" value="Acyl-CoA_dh_N"/>
    <property type="match status" value="1"/>
</dbReference>
<keyword evidence="4 5" id="KW-0274">FAD</keyword>
<dbReference type="InterPro" id="IPR009100">
    <property type="entry name" value="AcylCoA_DH/oxidase_NM_dom_sf"/>
</dbReference>
<dbReference type="Proteomes" id="UP000316624">
    <property type="component" value="Unassembled WGS sequence"/>
</dbReference>
<dbReference type="GO" id="GO:0050660">
    <property type="term" value="F:flavin adenine dinucleotide binding"/>
    <property type="evidence" value="ECO:0007669"/>
    <property type="project" value="InterPro"/>
</dbReference>
<dbReference type="InterPro" id="IPR036250">
    <property type="entry name" value="AcylCo_DH-like_C"/>
</dbReference>
<accession>A0A562KN45</accession>
<evidence type="ECO:0000313" key="10">
    <source>
        <dbReference type="Proteomes" id="UP000316624"/>
    </source>
</evidence>
<organism evidence="9 10">
    <name type="scientific">Sphingobium wenxiniae (strain DSM 21828 / CGMCC 1.7748 / JZ-1)</name>
    <dbReference type="NCBI Taxonomy" id="595605"/>
    <lineage>
        <taxon>Bacteria</taxon>
        <taxon>Pseudomonadati</taxon>
        <taxon>Pseudomonadota</taxon>
        <taxon>Alphaproteobacteria</taxon>
        <taxon>Sphingomonadales</taxon>
        <taxon>Sphingomonadaceae</taxon>
        <taxon>Sphingobium</taxon>
    </lineage>
</organism>
<dbReference type="SUPFAM" id="SSF56645">
    <property type="entry name" value="Acyl-CoA dehydrogenase NM domain-like"/>
    <property type="match status" value="1"/>
</dbReference>
<dbReference type="RefSeq" id="WP_021246013.1">
    <property type="nucleotide sequence ID" value="NZ_JACIIY010000009.1"/>
</dbReference>
<feature type="domain" description="Acyl-CoA dehydrogenase/oxidase C-terminal" evidence="6">
    <location>
        <begin position="242"/>
        <end position="379"/>
    </location>
</feature>
<comment type="cofactor">
    <cofactor evidence="1 5">
        <name>FAD</name>
        <dbReference type="ChEBI" id="CHEBI:57692"/>
    </cofactor>
</comment>
<keyword evidence="5" id="KW-0560">Oxidoreductase</keyword>
<feature type="domain" description="Acyl-CoA oxidase/dehydrogenase middle" evidence="7">
    <location>
        <begin position="122"/>
        <end position="217"/>
    </location>
</feature>
<feature type="domain" description="Acyl-CoA dehydrogenase/oxidase N-terminal" evidence="8">
    <location>
        <begin position="6"/>
        <end position="118"/>
    </location>
</feature>
<dbReference type="Pfam" id="PF00441">
    <property type="entry name" value="Acyl-CoA_dh_1"/>
    <property type="match status" value="1"/>
</dbReference>
<name>A0A562KN45_SPHWJ</name>
<dbReference type="AlphaFoldDB" id="A0A562KN45"/>
<evidence type="ECO:0000256" key="2">
    <source>
        <dbReference type="ARBA" id="ARBA00009347"/>
    </source>
</evidence>
<dbReference type="PIRSF" id="PIRSF016578">
    <property type="entry name" value="HsaA"/>
    <property type="match status" value="1"/>
</dbReference>
<dbReference type="PANTHER" id="PTHR43884:SF19">
    <property type="entry name" value="ACYL-COA DEHYDROGENASE FADE4-RELATED"/>
    <property type="match status" value="1"/>
</dbReference>
<dbReference type="InterPro" id="IPR046373">
    <property type="entry name" value="Acyl-CoA_Oxase/DH_mid-dom_sf"/>
</dbReference>
<dbReference type="InterPro" id="IPR013786">
    <property type="entry name" value="AcylCoA_DH/ox_N"/>
</dbReference>
<evidence type="ECO:0000256" key="3">
    <source>
        <dbReference type="ARBA" id="ARBA00022630"/>
    </source>
</evidence>